<dbReference type="AlphaFoldDB" id="A0A919WFG0"/>
<gene>
    <name evidence="1" type="ORF">J27TS8_09180</name>
</gene>
<reference evidence="1" key="1">
    <citation type="submission" date="2021-03" db="EMBL/GenBank/DDBJ databases">
        <title>Antimicrobial resistance genes in bacteria isolated from Japanese honey, and their potential for conferring macrolide and lincosamide resistance in the American foulbrood pathogen Paenibacillus larvae.</title>
        <authorList>
            <person name="Okamoto M."/>
            <person name="Kumagai M."/>
            <person name="Kanamori H."/>
            <person name="Takamatsu D."/>
        </authorList>
    </citation>
    <scope>NUCLEOTIDE SEQUENCE</scope>
    <source>
        <strain evidence="1">J27TS8</strain>
    </source>
</reference>
<keyword evidence="2" id="KW-1185">Reference proteome</keyword>
<dbReference type="InterPro" id="IPR045424">
    <property type="entry name" value="DUF6509"/>
</dbReference>
<dbReference type="EMBL" id="BORC01000001">
    <property type="protein sequence ID" value="GIN60925.1"/>
    <property type="molecule type" value="Genomic_DNA"/>
</dbReference>
<evidence type="ECO:0000313" key="2">
    <source>
        <dbReference type="Proteomes" id="UP000682111"/>
    </source>
</evidence>
<dbReference type="Pfam" id="PF20119">
    <property type="entry name" value="DUF6509"/>
    <property type="match status" value="1"/>
</dbReference>
<accession>A0A919WFG0</accession>
<organism evidence="1 2">
    <name type="scientific">Robertmurraya siralis</name>
    <dbReference type="NCBI Taxonomy" id="77777"/>
    <lineage>
        <taxon>Bacteria</taxon>
        <taxon>Bacillati</taxon>
        <taxon>Bacillota</taxon>
        <taxon>Bacilli</taxon>
        <taxon>Bacillales</taxon>
        <taxon>Bacillaceae</taxon>
        <taxon>Robertmurraya</taxon>
    </lineage>
</organism>
<evidence type="ECO:0008006" key="3">
    <source>
        <dbReference type="Google" id="ProtNLM"/>
    </source>
</evidence>
<evidence type="ECO:0000313" key="1">
    <source>
        <dbReference type="EMBL" id="GIN60925.1"/>
    </source>
</evidence>
<proteinExistence type="predicted"/>
<protein>
    <recommendedName>
        <fullName evidence="3">Pullulanase</fullName>
    </recommendedName>
</protein>
<dbReference type="RefSeq" id="WP_235879426.1">
    <property type="nucleotide sequence ID" value="NZ_BORC01000001.1"/>
</dbReference>
<comment type="caution">
    <text evidence="1">The sequence shown here is derived from an EMBL/GenBank/DDBJ whole genome shotgun (WGS) entry which is preliminary data.</text>
</comment>
<name>A0A919WFG0_9BACI</name>
<dbReference type="Proteomes" id="UP000682111">
    <property type="component" value="Unassembled WGS sequence"/>
</dbReference>
<sequence>MKGMTNVESDANIERIEQKMEIKSHTIELVEDPFGILSGNRYELFLHIEIPEDDELFSEKGLKIKVLLIEDEKGYHLSHYHIIEAITDRILDFELDEDEEQLIEAYCIEQAKEYQNAKE</sequence>